<dbReference type="AlphaFoldDB" id="A0A511KCD0"/>
<protein>
    <recommendedName>
        <fullName evidence="2">T6SS Phospholipase effector Tle1-like catalytic domain-containing protein</fullName>
    </recommendedName>
</protein>
<evidence type="ECO:0000256" key="1">
    <source>
        <dbReference type="SAM" id="MobiDB-lite"/>
    </source>
</evidence>
<reference evidence="3 4" key="1">
    <citation type="submission" date="2019-07" db="EMBL/GenBank/DDBJ databases">
        <title>Rhodotorula toruloides NBRC10032 genome sequencing.</title>
        <authorList>
            <person name="Shida Y."/>
            <person name="Takaku H."/>
            <person name="Ogasawara W."/>
            <person name="Mori K."/>
        </authorList>
    </citation>
    <scope>NUCLEOTIDE SEQUENCE [LARGE SCALE GENOMIC DNA]</scope>
    <source>
        <strain evidence="3 4">NBRC10032</strain>
    </source>
</reference>
<feature type="domain" description="T6SS Phospholipase effector Tle1-like catalytic" evidence="2">
    <location>
        <begin position="2"/>
        <end position="308"/>
    </location>
</feature>
<organism evidence="3 4">
    <name type="scientific">Rhodotorula toruloides</name>
    <name type="common">Yeast</name>
    <name type="synonym">Rhodosporidium toruloides</name>
    <dbReference type="NCBI Taxonomy" id="5286"/>
    <lineage>
        <taxon>Eukaryota</taxon>
        <taxon>Fungi</taxon>
        <taxon>Dikarya</taxon>
        <taxon>Basidiomycota</taxon>
        <taxon>Pucciniomycotina</taxon>
        <taxon>Microbotryomycetes</taxon>
        <taxon>Sporidiobolales</taxon>
        <taxon>Sporidiobolaceae</taxon>
        <taxon>Rhodotorula</taxon>
    </lineage>
</organism>
<feature type="region of interest" description="Disordered" evidence="1">
    <location>
        <begin position="419"/>
        <end position="505"/>
    </location>
</feature>
<dbReference type="OrthoDB" id="3057168at2759"/>
<dbReference type="Pfam" id="PF09994">
    <property type="entry name" value="T6SS_Tle1-like_cat"/>
    <property type="match status" value="1"/>
</dbReference>
<evidence type="ECO:0000313" key="4">
    <source>
        <dbReference type="Proteomes" id="UP000321518"/>
    </source>
</evidence>
<evidence type="ECO:0000313" key="3">
    <source>
        <dbReference type="EMBL" id="GEM08019.1"/>
    </source>
</evidence>
<dbReference type="Proteomes" id="UP000321518">
    <property type="component" value="Unassembled WGS sequence"/>
</dbReference>
<dbReference type="PANTHER" id="PTHR33840">
    <property type="match status" value="1"/>
</dbReference>
<accession>A0A511KCD0</accession>
<comment type="caution">
    <text evidence="3">The sequence shown here is derived from an EMBL/GenBank/DDBJ whole genome shotgun (WGS) entry which is preliminary data.</text>
</comment>
<evidence type="ECO:0000259" key="2">
    <source>
        <dbReference type="Pfam" id="PF09994"/>
    </source>
</evidence>
<gene>
    <name evidence="3" type="ORF">Rt10032_c04g2036</name>
</gene>
<sequence length="541" mass="60112">MKRLILFCDGTLEDADTQKDLDLYTNIGRLSRAVKELDERENLPVEQIKLYQSGVGTDEAALGGLVTARLEGPWHPKGETLISFDLGSQGALGRGMMQKVRDLYDFLALNWELGDEIYMFGFSRGAYTNVIGILPSRSYLDLFPSIFAALDSHTGKNDSADHRALSEVTKLLRPLEGFRKQQVKVLQGKFLVRCVGVFDTVATRGRPTSLRINPPSPSSPSPRFNSFGFDESILEPIVENAFQALAIDERRIDYRPVLWKRYGTFGECERGMRGIRGQRLLQVWFPDIGGSYKKSDLSFLTLSWLVSETESFLAFDYDYLRRLVRGKAIAPWGAMKAHQSRIGEFRLAAPMDRLLPATLNPATCEYFHPCIVAQPASQVRPDLLPLLKKPDLFVKLGGWEKVVRKEWTLAEPLVKVGEGQEKESAAGRGGATRRSSVTSSTDNESPPLSPASSTASLRLDKPSLAPSSASLTPHLPRSCPPAYPLAPQIATSHQPPFDKDPDPFSVLSRRKKGSPTVLASARRLFDRLESCGRLVVAQRYV</sequence>
<dbReference type="InterPro" id="IPR018712">
    <property type="entry name" value="Tle1-like_cat"/>
</dbReference>
<feature type="compositionally biased region" description="Low complexity" evidence="1">
    <location>
        <begin position="450"/>
        <end position="476"/>
    </location>
</feature>
<dbReference type="PANTHER" id="PTHR33840:SF1">
    <property type="entry name" value="TLE1 PHOSPHOLIPASE DOMAIN-CONTAINING PROTEIN"/>
    <property type="match status" value="1"/>
</dbReference>
<proteinExistence type="predicted"/>
<name>A0A511KCD0_RHOTO</name>
<feature type="compositionally biased region" description="Polar residues" evidence="1">
    <location>
        <begin position="433"/>
        <end position="444"/>
    </location>
</feature>
<dbReference type="EMBL" id="BJWK01000004">
    <property type="protein sequence ID" value="GEM08019.1"/>
    <property type="molecule type" value="Genomic_DNA"/>
</dbReference>